<dbReference type="InterPro" id="IPR012337">
    <property type="entry name" value="RNaseH-like_sf"/>
</dbReference>
<protein>
    <submittedName>
        <fullName evidence="2">Transposase family protein</fullName>
    </submittedName>
</protein>
<reference evidence="2 3" key="2">
    <citation type="submission" date="2011-11" db="EMBL/GenBank/DDBJ databases">
        <authorList>
            <consortium name="US DOE Joint Genome Institute"/>
            <person name="Lucas S."/>
            <person name="Han J."/>
            <person name="Lapidus A."/>
            <person name="Cheng J.-F."/>
            <person name="Goodwin L."/>
            <person name="Pitluck S."/>
            <person name="Peters L."/>
            <person name="Ovchinnikova G."/>
            <person name="Zhang X."/>
            <person name="Detter J.C."/>
            <person name="Han C."/>
            <person name="Tapia R."/>
            <person name="Land M."/>
            <person name="Hauser L."/>
            <person name="Kyrpides N."/>
            <person name="Ivanova N."/>
            <person name="Pagani I."/>
            <person name="Vogl K."/>
            <person name="Liu Z."/>
            <person name="Overmann J."/>
            <person name="Frigaard N.-U."/>
            <person name="Bryant D."/>
            <person name="Woyke T."/>
        </authorList>
    </citation>
    <scope>NUCLEOTIDE SEQUENCE [LARGE SCALE GENOMIC DNA]</scope>
    <source>
        <strain evidence="2 3">970</strain>
    </source>
</reference>
<gene>
    <name evidence="2" type="ORF">Thi970DRAFT_04985</name>
</gene>
<dbReference type="Pfam" id="PF13546">
    <property type="entry name" value="DDE_5"/>
    <property type="match status" value="1"/>
</dbReference>
<dbReference type="PANTHER" id="PTHR33627">
    <property type="entry name" value="TRANSPOSASE"/>
    <property type="match status" value="1"/>
</dbReference>
<dbReference type="HOGENOM" id="CLU_041101_1_0_6"/>
<keyword evidence="3" id="KW-1185">Reference proteome</keyword>
<dbReference type="RefSeq" id="WP_009151691.1">
    <property type="nucleotide sequence ID" value="NZ_CP121471.1"/>
</dbReference>
<evidence type="ECO:0000259" key="1">
    <source>
        <dbReference type="Pfam" id="PF13546"/>
    </source>
</evidence>
<dbReference type="STRING" id="631362.Thi970DRAFT_04985"/>
<dbReference type="Gene3D" id="3.90.350.10">
    <property type="entry name" value="Transposase Inhibitor Protein From Tn5, Chain A, domain 1"/>
    <property type="match status" value="1"/>
</dbReference>
<dbReference type="PANTHER" id="PTHR33627:SF1">
    <property type="entry name" value="TRANSPOSASE"/>
    <property type="match status" value="1"/>
</dbReference>
<organism evidence="2 3">
    <name type="scientific">Thiorhodovibrio frisius</name>
    <dbReference type="NCBI Taxonomy" id="631362"/>
    <lineage>
        <taxon>Bacteria</taxon>
        <taxon>Pseudomonadati</taxon>
        <taxon>Pseudomonadota</taxon>
        <taxon>Gammaproteobacteria</taxon>
        <taxon>Chromatiales</taxon>
        <taxon>Chromatiaceae</taxon>
        <taxon>Thiorhodovibrio</taxon>
    </lineage>
</organism>
<dbReference type="SUPFAM" id="SSF53098">
    <property type="entry name" value="Ribonuclease H-like"/>
    <property type="match status" value="1"/>
</dbReference>
<dbReference type="Proteomes" id="UP000002964">
    <property type="component" value="Unassembled WGS sequence"/>
</dbReference>
<reference evidence="3" key="1">
    <citation type="submission" date="2011-06" db="EMBL/GenBank/DDBJ databases">
        <authorList>
            <consortium name="US DOE Joint Genome Institute (JGI-PGF)"/>
            <person name="Lucas S."/>
            <person name="Han J."/>
            <person name="Lapidus A."/>
            <person name="Cheng J.-F."/>
            <person name="Goodwin L."/>
            <person name="Pitluck S."/>
            <person name="Peters L."/>
            <person name="Land M.L."/>
            <person name="Hauser L."/>
            <person name="Vogl K."/>
            <person name="Liu Z."/>
            <person name="Overmann J."/>
            <person name="Frigaard N.-U."/>
            <person name="Bryant D.A."/>
            <person name="Woyke T.J."/>
        </authorList>
    </citation>
    <scope>NUCLEOTIDE SEQUENCE [LARGE SCALE GENOMIC DNA]</scope>
    <source>
        <strain evidence="3">970</strain>
    </source>
</reference>
<evidence type="ECO:0000313" key="2">
    <source>
        <dbReference type="EMBL" id="EIC19462.1"/>
    </source>
</evidence>
<proteinExistence type="predicted"/>
<feature type="domain" description="Transposase IS701-like DDE" evidence="1">
    <location>
        <begin position="84"/>
        <end position="268"/>
    </location>
</feature>
<name>H8Z8Q7_9GAMM</name>
<dbReference type="AlphaFoldDB" id="H8Z8Q7"/>
<sequence>MKTPTSDLSLPSLTASLLSDTRTLADNLFADLWRSLGLSRLLTKLGFHKRSGLEAPRIVYLLLIWVWVGRESIALFARQSLRSFADAHKDALYDVLAREDLNWRAFHGAVALKVYRAGQLKNSPVRAYVLDDSVKTRRGKRLEGVSRHFDHLSGRTVKGQQVLTLGLATQEAFLPLDSDIFISNVGAHPLKADFHDGRSVEARRYAEARDRTKPELAADMLRRALRQGIEADVLLADAWFGTKTMISTALDLNLTAILRMKKNAMKYRLTTWKNGEAHTAMLDANGLYQTSVRKHWKTLSGLPYQCQCLDVELSLENNGEVQWIPVRLLFVRGINQDADSPAGAKSWALFLSTDRGLSPAAILETYALRWSIEVYFKEAKQSLGLLWEQTETFASHLASIHLTAVRYCLLAFAQIQGAGTRVCEVRTAVGTQLSELDFAKRLWGFFRALIAEAVDGLQKTLGPAGTLVMSAIDERVQRFFVQALQLDEFTLRLEGVEPGSIEA</sequence>
<dbReference type="InterPro" id="IPR039365">
    <property type="entry name" value="IS701-like"/>
</dbReference>
<dbReference type="eggNOG" id="COG3385">
    <property type="taxonomic scope" value="Bacteria"/>
</dbReference>
<dbReference type="EMBL" id="JH603171">
    <property type="protein sequence ID" value="EIC19462.1"/>
    <property type="molecule type" value="Genomic_DNA"/>
</dbReference>
<dbReference type="InterPro" id="IPR038721">
    <property type="entry name" value="IS701-like_DDE_dom"/>
</dbReference>
<dbReference type="eggNOG" id="COG5659">
    <property type="taxonomic scope" value="Bacteria"/>
</dbReference>
<accession>H8Z8Q7</accession>
<evidence type="ECO:0000313" key="3">
    <source>
        <dbReference type="Proteomes" id="UP000002964"/>
    </source>
</evidence>